<protein>
    <submittedName>
        <fullName evidence="1">Uncharacterized protein</fullName>
    </submittedName>
</protein>
<dbReference type="AlphaFoldDB" id="A0A7S0B3A2"/>
<gene>
    <name evidence="1" type="ORF">MPOL1434_LOCUS11649</name>
</gene>
<proteinExistence type="predicted"/>
<reference evidence="1" key="1">
    <citation type="submission" date="2021-01" db="EMBL/GenBank/DDBJ databases">
        <authorList>
            <person name="Corre E."/>
            <person name="Pelletier E."/>
            <person name="Niang G."/>
            <person name="Scheremetjew M."/>
            <person name="Finn R."/>
            <person name="Kale V."/>
            <person name="Holt S."/>
            <person name="Cochrane G."/>
            <person name="Meng A."/>
            <person name="Brown T."/>
            <person name="Cohen L."/>
        </authorList>
    </citation>
    <scope>NUCLEOTIDE SEQUENCE</scope>
    <source>
        <strain evidence="1">CCMP3303</strain>
    </source>
</reference>
<evidence type="ECO:0000313" key="1">
    <source>
        <dbReference type="EMBL" id="CAD8381660.1"/>
    </source>
</evidence>
<accession>A0A7S0B3A2</accession>
<sequence>MSGTYCHFGAGYPLNSLFGSKLMLYERTSGQMKQNGFNLIFKASRQFLLNMMGKAEGDPLVFKGVALDEETALKNLEGNALKMGLRDISAFRIALAVILDDEKTMIQMLERLKSYPLQDLSITRNIFRQSYAGMACLIVGTNTEHAEYLRLAKSIVKMFKAMNKAGMVSTVALSVCLKALEKPSIDMYNEAIESCALAGLKQFEALMCERCGTMILEQGNEKGSFDYFSRAFFLYNDIGMIAKTNQLVTKHKFLADVSLKRPGTASVCSSSRAGWDATASSFGV</sequence>
<organism evidence="1">
    <name type="scientific">Minutocellus polymorphus</name>
    <dbReference type="NCBI Taxonomy" id="265543"/>
    <lineage>
        <taxon>Eukaryota</taxon>
        <taxon>Sar</taxon>
        <taxon>Stramenopiles</taxon>
        <taxon>Ochrophyta</taxon>
        <taxon>Bacillariophyta</taxon>
        <taxon>Mediophyceae</taxon>
        <taxon>Cymatosirophycidae</taxon>
        <taxon>Cymatosirales</taxon>
        <taxon>Cymatosiraceae</taxon>
        <taxon>Minutocellus</taxon>
    </lineage>
</organism>
<dbReference type="EMBL" id="HBEJ01019983">
    <property type="protein sequence ID" value="CAD8381660.1"/>
    <property type="molecule type" value="Transcribed_RNA"/>
</dbReference>
<name>A0A7S0B3A2_9STRA</name>